<dbReference type="InterPro" id="IPR014752">
    <property type="entry name" value="Arrestin-like_C"/>
</dbReference>
<feature type="region of interest" description="Disordered" evidence="1">
    <location>
        <begin position="422"/>
        <end position="455"/>
    </location>
</feature>
<dbReference type="GO" id="GO:0005886">
    <property type="term" value="C:plasma membrane"/>
    <property type="evidence" value="ECO:0007669"/>
    <property type="project" value="TreeGrafter"/>
</dbReference>
<proteinExistence type="predicted"/>
<keyword evidence="4" id="KW-1185">Reference proteome</keyword>
<evidence type="ECO:0000259" key="2">
    <source>
        <dbReference type="Pfam" id="PF00339"/>
    </source>
</evidence>
<evidence type="ECO:0000313" key="4">
    <source>
        <dbReference type="Proteomes" id="UP000696485"/>
    </source>
</evidence>
<reference evidence="3" key="1">
    <citation type="journal article" date="2020" name="Fungal Divers.">
        <title>Resolving the Mortierellaceae phylogeny through synthesis of multi-gene phylogenetics and phylogenomics.</title>
        <authorList>
            <person name="Vandepol N."/>
            <person name="Liber J."/>
            <person name="Desiro A."/>
            <person name="Na H."/>
            <person name="Kennedy M."/>
            <person name="Barry K."/>
            <person name="Grigoriev I.V."/>
            <person name="Miller A.N."/>
            <person name="O'Donnell K."/>
            <person name="Stajich J.E."/>
            <person name="Bonito G."/>
        </authorList>
    </citation>
    <scope>NUCLEOTIDE SEQUENCE</scope>
    <source>
        <strain evidence="3">NVP1</strain>
    </source>
</reference>
<organism evidence="3 4">
    <name type="scientific">Podila minutissima</name>
    <dbReference type="NCBI Taxonomy" id="64525"/>
    <lineage>
        <taxon>Eukaryota</taxon>
        <taxon>Fungi</taxon>
        <taxon>Fungi incertae sedis</taxon>
        <taxon>Mucoromycota</taxon>
        <taxon>Mortierellomycotina</taxon>
        <taxon>Mortierellomycetes</taxon>
        <taxon>Mortierellales</taxon>
        <taxon>Mortierellaceae</taxon>
        <taxon>Podila</taxon>
    </lineage>
</organism>
<dbReference type="InterPro" id="IPR050357">
    <property type="entry name" value="Arrestin_domain-protein"/>
</dbReference>
<dbReference type="GO" id="GO:0031625">
    <property type="term" value="F:ubiquitin protein ligase binding"/>
    <property type="evidence" value="ECO:0007669"/>
    <property type="project" value="TreeGrafter"/>
</dbReference>
<protein>
    <recommendedName>
        <fullName evidence="2">Arrestin-like N-terminal domain-containing protein</fullName>
    </recommendedName>
</protein>
<dbReference type="InterPro" id="IPR014756">
    <property type="entry name" value="Ig_E-set"/>
</dbReference>
<dbReference type="GO" id="GO:0030674">
    <property type="term" value="F:protein-macromolecule adaptor activity"/>
    <property type="evidence" value="ECO:0007669"/>
    <property type="project" value="TreeGrafter"/>
</dbReference>
<accession>A0A9P5SN47</accession>
<dbReference type="SUPFAM" id="SSF81296">
    <property type="entry name" value="E set domains"/>
    <property type="match status" value="1"/>
</dbReference>
<dbReference type="AlphaFoldDB" id="A0A9P5SN47"/>
<evidence type="ECO:0000313" key="3">
    <source>
        <dbReference type="EMBL" id="KAF9331788.1"/>
    </source>
</evidence>
<feature type="domain" description="Arrestin-like N-terminal" evidence="2">
    <location>
        <begin position="41"/>
        <end position="171"/>
    </location>
</feature>
<dbReference type="PANTHER" id="PTHR11188:SF17">
    <property type="entry name" value="FI21816P1"/>
    <property type="match status" value="1"/>
</dbReference>
<comment type="caution">
    <text evidence="3">The sequence shown here is derived from an EMBL/GenBank/DDBJ whole genome shotgun (WGS) entry which is preliminary data.</text>
</comment>
<dbReference type="Pfam" id="PF00339">
    <property type="entry name" value="Arrestin_N"/>
    <property type="match status" value="1"/>
</dbReference>
<sequence>MSPILGPGWFSIALKEPYIVLPQPHQPHSQIIIATADERLLEGIVTVTFTKPTKVRSLRLRFVGVAKSSFFINTTQIAGAKPCIPYDRYSYGSYLFDHPLDILSDNNTKEPRLVSTGTHTFPFKFPVPTSLPSVVSTGSINIHYQVIATLNIASFLSFSQPYQAIHSVILLHDSPTTRAEEEEEEEEVGGVMPLASQCRERLNGRIHVPCRTFPQAGTIPLTFNLTLQGNTCVSKIAIELWESVVPFNNNQGQNLENNAKQIADSRLVSRQNCPMADWPASTHDPVAISKRLLFKVPTLPLEFWSSSIDYPLAINDSRCKLAKGVCHTSATFLHLGFKLCHTLRAVVYFGKSGTEPDEQDTAEHDIEIQVTGQHQPTEGEELENHLPSYLRSFCSVLVDGARMQEIDRQSFEAMQEMMPQWASPPGYEEQENGGDRYQYGDHPSMRPSIETQFSRPSTDTFLSDLALYSERYS</sequence>
<gene>
    <name evidence="3" type="ORF">BG006_005374</name>
</gene>
<dbReference type="InterPro" id="IPR011021">
    <property type="entry name" value="Arrestin-like_N"/>
</dbReference>
<name>A0A9P5SN47_9FUNG</name>
<dbReference type="PANTHER" id="PTHR11188">
    <property type="entry name" value="ARRESTIN DOMAIN CONTAINING PROTEIN"/>
    <property type="match status" value="1"/>
</dbReference>
<dbReference type="EMBL" id="JAAAUY010000301">
    <property type="protein sequence ID" value="KAF9331788.1"/>
    <property type="molecule type" value="Genomic_DNA"/>
</dbReference>
<dbReference type="Gene3D" id="2.60.40.640">
    <property type="match status" value="1"/>
</dbReference>
<evidence type="ECO:0000256" key="1">
    <source>
        <dbReference type="SAM" id="MobiDB-lite"/>
    </source>
</evidence>
<dbReference type="GO" id="GO:0005829">
    <property type="term" value="C:cytosol"/>
    <property type="evidence" value="ECO:0007669"/>
    <property type="project" value="TreeGrafter"/>
</dbReference>
<dbReference type="Proteomes" id="UP000696485">
    <property type="component" value="Unassembled WGS sequence"/>
</dbReference>
<dbReference type="GO" id="GO:0070086">
    <property type="term" value="P:ubiquitin-dependent endocytosis"/>
    <property type="evidence" value="ECO:0007669"/>
    <property type="project" value="TreeGrafter"/>
</dbReference>